<gene>
    <name evidence="1" type="ORF">Aple_097620</name>
</gene>
<protein>
    <submittedName>
        <fullName evidence="1">Uncharacterized protein</fullName>
    </submittedName>
</protein>
<proteinExistence type="predicted"/>
<organism evidence="1 2">
    <name type="scientific">Acrocarpospora pleiomorpha</name>
    <dbReference type="NCBI Taxonomy" id="90975"/>
    <lineage>
        <taxon>Bacteria</taxon>
        <taxon>Bacillati</taxon>
        <taxon>Actinomycetota</taxon>
        <taxon>Actinomycetes</taxon>
        <taxon>Streptosporangiales</taxon>
        <taxon>Streptosporangiaceae</taxon>
        <taxon>Acrocarpospora</taxon>
    </lineage>
</organism>
<sequence>MNGCLYHWATPAWVPEPGIEPELFTVVQFQLHFQLALLAHPLSRAGVHDVLAQQVAEQRLADPLVDDLGAVGLLAGILDGFLQFDDSGE</sequence>
<dbReference type="AlphaFoldDB" id="A0A5M3Y429"/>
<name>A0A5M3Y429_9ACTN</name>
<evidence type="ECO:0000313" key="2">
    <source>
        <dbReference type="Proteomes" id="UP000377595"/>
    </source>
</evidence>
<dbReference type="Proteomes" id="UP000377595">
    <property type="component" value="Unassembled WGS sequence"/>
</dbReference>
<accession>A0A5M3Y429</accession>
<evidence type="ECO:0000313" key="1">
    <source>
        <dbReference type="EMBL" id="GES26863.1"/>
    </source>
</evidence>
<keyword evidence="2" id="KW-1185">Reference proteome</keyword>
<dbReference type="EMBL" id="BLAF01000100">
    <property type="protein sequence ID" value="GES26863.1"/>
    <property type="molecule type" value="Genomic_DNA"/>
</dbReference>
<comment type="caution">
    <text evidence="1">The sequence shown here is derived from an EMBL/GenBank/DDBJ whole genome shotgun (WGS) entry which is preliminary data.</text>
</comment>
<reference evidence="1 2" key="1">
    <citation type="submission" date="2019-10" db="EMBL/GenBank/DDBJ databases">
        <title>Whole genome shotgun sequence of Acrocarpospora pleiomorpha NBRC 16267.</title>
        <authorList>
            <person name="Ichikawa N."/>
            <person name="Kimura A."/>
            <person name="Kitahashi Y."/>
            <person name="Komaki H."/>
            <person name="Oguchi A."/>
        </authorList>
    </citation>
    <scope>NUCLEOTIDE SEQUENCE [LARGE SCALE GENOMIC DNA]</scope>
    <source>
        <strain evidence="1 2">NBRC 16267</strain>
    </source>
</reference>